<dbReference type="Proteomes" id="UP001201812">
    <property type="component" value="Unassembled WGS sequence"/>
</dbReference>
<comment type="caution">
    <text evidence="9">The sequence shown here is derived from an EMBL/GenBank/DDBJ whole genome shotgun (WGS) entry which is preliminary data.</text>
</comment>
<feature type="transmembrane region" description="Helical" evidence="7">
    <location>
        <begin position="200"/>
        <end position="221"/>
    </location>
</feature>
<feature type="transmembrane region" description="Helical" evidence="7">
    <location>
        <begin position="129"/>
        <end position="149"/>
    </location>
</feature>
<dbReference type="GO" id="GO:0046839">
    <property type="term" value="P:phospholipid dephosphorylation"/>
    <property type="evidence" value="ECO:0007669"/>
    <property type="project" value="TreeGrafter"/>
</dbReference>
<feature type="region of interest" description="Disordered" evidence="6">
    <location>
        <begin position="296"/>
        <end position="320"/>
    </location>
</feature>
<evidence type="ECO:0000256" key="1">
    <source>
        <dbReference type="ARBA" id="ARBA00004141"/>
    </source>
</evidence>
<feature type="transmembrane region" description="Helical" evidence="7">
    <location>
        <begin position="75"/>
        <end position="96"/>
    </location>
</feature>
<dbReference type="SUPFAM" id="SSF48317">
    <property type="entry name" value="Acid phosphatase/Vanadium-dependent haloperoxidase"/>
    <property type="match status" value="1"/>
</dbReference>
<keyword evidence="4 7" id="KW-1133">Transmembrane helix</keyword>
<comment type="subcellular location">
    <subcellularLocation>
        <location evidence="1">Membrane</location>
        <topology evidence="1">Multi-pass membrane protein</topology>
    </subcellularLocation>
</comment>
<dbReference type="InterPro" id="IPR036938">
    <property type="entry name" value="PAP2/HPO_sf"/>
</dbReference>
<dbReference type="Gene3D" id="1.20.144.10">
    <property type="entry name" value="Phosphatidic acid phosphatase type 2/haloperoxidase"/>
    <property type="match status" value="1"/>
</dbReference>
<sequence length="320" mass="35848">MADAESQIPCATRNVSSTGTDTFTSKRLPVVRVLLDFAILTFTWLGLETISRYIGPYERGIFCDDESIRLPYRTGTVSGTALFAFCFVVPAIAIVATEAYRLFKSSTSDEHFLEYERGRPFHYRLGIRFLFFQGYFFMAFVVTMIFTIITKFPVGRLRPHFLDVCKPNINLTNCAEYGNQYITSFECTTHNQHLVMEARLSFFSGHSSLSLCATTFTVLYLQSRLHGHLGSKVILILLQAFVLSSGMFIAYSRVFDHMHHSSDVLIGMIVGILTAVTVALGIAKFEMPSPRRCKNAYGHATDPSKYRPATVSNGSATDIP</sequence>
<dbReference type="EMBL" id="JAKKPZ010000018">
    <property type="protein sequence ID" value="KAI1712444.1"/>
    <property type="molecule type" value="Genomic_DNA"/>
</dbReference>
<feature type="transmembrane region" description="Helical" evidence="7">
    <location>
        <begin position="33"/>
        <end position="55"/>
    </location>
</feature>
<evidence type="ECO:0000313" key="9">
    <source>
        <dbReference type="EMBL" id="KAI1712444.1"/>
    </source>
</evidence>
<dbReference type="AlphaFoldDB" id="A0AAD4N2F6"/>
<evidence type="ECO:0000256" key="7">
    <source>
        <dbReference type="SAM" id="Phobius"/>
    </source>
</evidence>
<feature type="compositionally biased region" description="Polar residues" evidence="6">
    <location>
        <begin position="310"/>
        <end position="320"/>
    </location>
</feature>
<evidence type="ECO:0000256" key="4">
    <source>
        <dbReference type="ARBA" id="ARBA00022989"/>
    </source>
</evidence>
<evidence type="ECO:0000259" key="8">
    <source>
        <dbReference type="SMART" id="SM00014"/>
    </source>
</evidence>
<dbReference type="Pfam" id="PF01569">
    <property type="entry name" value="PAP2"/>
    <property type="match status" value="1"/>
</dbReference>
<comment type="similarity">
    <text evidence="2">Belongs to the PA-phosphatase related phosphoesterase family.</text>
</comment>
<evidence type="ECO:0000256" key="5">
    <source>
        <dbReference type="ARBA" id="ARBA00023136"/>
    </source>
</evidence>
<protein>
    <submittedName>
        <fullName evidence="9">PAP2 superfamily domain-containing protein</fullName>
    </submittedName>
</protein>
<dbReference type="InterPro" id="IPR043216">
    <property type="entry name" value="PAP-like"/>
</dbReference>
<feature type="transmembrane region" description="Helical" evidence="7">
    <location>
        <begin position="264"/>
        <end position="283"/>
    </location>
</feature>
<feature type="transmembrane region" description="Helical" evidence="7">
    <location>
        <begin position="233"/>
        <end position="252"/>
    </location>
</feature>
<organism evidence="9 10">
    <name type="scientific">Ditylenchus destructor</name>
    <dbReference type="NCBI Taxonomy" id="166010"/>
    <lineage>
        <taxon>Eukaryota</taxon>
        <taxon>Metazoa</taxon>
        <taxon>Ecdysozoa</taxon>
        <taxon>Nematoda</taxon>
        <taxon>Chromadorea</taxon>
        <taxon>Rhabditida</taxon>
        <taxon>Tylenchina</taxon>
        <taxon>Tylenchomorpha</taxon>
        <taxon>Sphaerularioidea</taxon>
        <taxon>Anguinidae</taxon>
        <taxon>Anguininae</taxon>
        <taxon>Ditylenchus</taxon>
    </lineage>
</organism>
<dbReference type="GO" id="GO:0005886">
    <property type="term" value="C:plasma membrane"/>
    <property type="evidence" value="ECO:0007669"/>
    <property type="project" value="TreeGrafter"/>
</dbReference>
<reference evidence="9" key="1">
    <citation type="submission" date="2022-01" db="EMBL/GenBank/DDBJ databases">
        <title>Genome Sequence Resource for Two Populations of Ditylenchus destructor, the Migratory Endoparasitic Phytonematode.</title>
        <authorList>
            <person name="Zhang H."/>
            <person name="Lin R."/>
            <person name="Xie B."/>
        </authorList>
    </citation>
    <scope>NUCLEOTIDE SEQUENCE</scope>
    <source>
        <strain evidence="9">BazhouSP</strain>
    </source>
</reference>
<dbReference type="InterPro" id="IPR000326">
    <property type="entry name" value="PAP2/HPO"/>
</dbReference>
<gene>
    <name evidence="9" type="ORF">DdX_09530</name>
</gene>
<keyword evidence="10" id="KW-1185">Reference proteome</keyword>
<feature type="domain" description="Phosphatidic acid phosphatase type 2/haloperoxidase" evidence="8">
    <location>
        <begin position="133"/>
        <end position="279"/>
    </location>
</feature>
<dbReference type="PANTHER" id="PTHR10165">
    <property type="entry name" value="LIPID PHOSPHATE PHOSPHATASE"/>
    <property type="match status" value="1"/>
</dbReference>
<evidence type="ECO:0000256" key="3">
    <source>
        <dbReference type="ARBA" id="ARBA00022692"/>
    </source>
</evidence>
<evidence type="ECO:0000256" key="2">
    <source>
        <dbReference type="ARBA" id="ARBA00008816"/>
    </source>
</evidence>
<name>A0AAD4N2F6_9BILA</name>
<accession>A0AAD4N2F6</accession>
<keyword evidence="5 7" id="KW-0472">Membrane</keyword>
<dbReference type="GO" id="GO:0008195">
    <property type="term" value="F:phosphatidate phosphatase activity"/>
    <property type="evidence" value="ECO:0007669"/>
    <property type="project" value="TreeGrafter"/>
</dbReference>
<dbReference type="PANTHER" id="PTHR10165:SF103">
    <property type="entry name" value="PHOSPHOLIPID PHOSPHATASE HOMOLOG 1.2 HOMOLOG"/>
    <property type="match status" value="1"/>
</dbReference>
<keyword evidence="3 7" id="KW-0812">Transmembrane</keyword>
<proteinExistence type="inferred from homology"/>
<evidence type="ECO:0000256" key="6">
    <source>
        <dbReference type="SAM" id="MobiDB-lite"/>
    </source>
</evidence>
<evidence type="ECO:0000313" key="10">
    <source>
        <dbReference type="Proteomes" id="UP001201812"/>
    </source>
</evidence>
<dbReference type="GO" id="GO:0006644">
    <property type="term" value="P:phospholipid metabolic process"/>
    <property type="evidence" value="ECO:0007669"/>
    <property type="project" value="InterPro"/>
</dbReference>
<dbReference type="SMART" id="SM00014">
    <property type="entry name" value="acidPPc"/>
    <property type="match status" value="1"/>
</dbReference>
<dbReference type="GO" id="GO:0007165">
    <property type="term" value="P:signal transduction"/>
    <property type="evidence" value="ECO:0007669"/>
    <property type="project" value="TreeGrafter"/>
</dbReference>